<reference evidence="3" key="1">
    <citation type="submission" date="2016-05" db="EMBL/GenBank/DDBJ databases">
        <authorList>
            <person name="Naeem Raeece"/>
        </authorList>
    </citation>
    <scope>NUCLEOTIDE SEQUENCE [LARGE SCALE GENOMIC DNA]</scope>
</reference>
<dbReference type="EMBL" id="FLQU01001271">
    <property type="protein sequence ID" value="SBS92284.1"/>
    <property type="molecule type" value="Genomic_DNA"/>
</dbReference>
<name>A0A1A8WKB2_PLAOA</name>
<gene>
    <name evidence="2" type="ORF">POVCU2_0073240</name>
</gene>
<organism evidence="2 3">
    <name type="scientific">Plasmodium ovale curtisi</name>
    <dbReference type="NCBI Taxonomy" id="864141"/>
    <lineage>
        <taxon>Eukaryota</taxon>
        <taxon>Sar</taxon>
        <taxon>Alveolata</taxon>
        <taxon>Apicomplexa</taxon>
        <taxon>Aconoidasida</taxon>
        <taxon>Haemosporida</taxon>
        <taxon>Plasmodiidae</taxon>
        <taxon>Plasmodium</taxon>
        <taxon>Plasmodium (Plasmodium)</taxon>
    </lineage>
</organism>
<protein>
    <submittedName>
        <fullName evidence="2">PIR Superfamily Protein</fullName>
    </submittedName>
</protein>
<evidence type="ECO:0000256" key="1">
    <source>
        <dbReference type="SAM" id="Phobius"/>
    </source>
</evidence>
<dbReference type="InterPro" id="IPR008780">
    <property type="entry name" value="Plasmodium_Vir"/>
</dbReference>
<accession>A0A1A8WKB2</accession>
<keyword evidence="1" id="KW-0812">Transmembrane</keyword>
<proteinExistence type="predicted"/>
<keyword evidence="1" id="KW-0472">Membrane</keyword>
<keyword evidence="1" id="KW-1133">Transmembrane helix</keyword>
<sequence>MLSFPFSEDGLKRSFEDNDELEGLPLYDFCKILDKDVTESDQGYCLSKWTETEDNYFTHSDLCYKLRRNLINLKNNSSDQELSTPIDAEHKYKYLKYWFNDYKLTYYLDEQTLSIFSNVWNDYCRENSIDIYCKFDFHKLYQKEDQLMEILIDFNEYYNNANYKDSGMKQDMKRRLQLYISDYLNTYQNIDAYCKENDNSRELCNKFLQHRQEENKGLGELHKALYKQAEVQIASTDKETAYPYEEETLQQQENQTDGNTSGTVVGVLVTMIGIGMFLLIMYRFTPFGTWLRRIIRRKRKFFDNFDIEETDESSLQNCQNDNASYINKKYNMSYHSSRNS</sequence>
<evidence type="ECO:0000313" key="2">
    <source>
        <dbReference type="EMBL" id="SBS92284.1"/>
    </source>
</evidence>
<dbReference type="AlphaFoldDB" id="A0A1A8WKB2"/>
<evidence type="ECO:0000313" key="3">
    <source>
        <dbReference type="Proteomes" id="UP000078560"/>
    </source>
</evidence>
<feature type="transmembrane region" description="Helical" evidence="1">
    <location>
        <begin position="264"/>
        <end position="291"/>
    </location>
</feature>
<dbReference type="Pfam" id="PF05795">
    <property type="entry name" value="Plasmodium_Vir"/>
    <property type="match status" value="1"/>
</dbReference>
<dbReference type="Proteomes" id="UP000078560">
    <property type="component" value="Unassembled WGS sequence"/>
</dbReference>